<feature type="region of interest" description="Disordered" evidence="7">
    <location>
        <begin position="1732"/>
        <end position="1765"/>
    </location>
</feature>
<dbReference type="EMBL" id="MN555329">
    <property type="protein sequence ID" value="QKO00543.1"/>
    <property type="molecule type" value="mRNA"/>
</dbReference>
<dbReference type="InterPro" id="IPR015816">
    <property type="entry name" value="Vitellinogen_b-sht_N"/>
</dbReference>
<evidence type="ECO:0000256" key="8">
    <source>
        <dbReference type="SAM" id="SignalP"/>
    </source>
</evidence>
<dbReference type="Pfam" id="PF00094">
    <property type="entry name" value="VWD"/>
    <property type="match status" value="1"/>
</dbReference>
<dbReference type="PROSITE" id="PS51211">
    <property type="entry name" value="VITELLOGENIN"/>
    <property type="match status" value="1"/>
</dbReference>
<feature type="chain" id="PRO_5026667791" evidence="8">
    <location>
        <begin position="17"/>
        <end position="1857"/>
    </location>
</feature>
<comment type="caution">
    <text evidence="5">Lacks conserved residue(s) required for the propagation of feature annotation.</text>
</comment>
<sequence length="1857" mass="212154">MRFFVIPLLLAAAASAEVFHFAGQQGQSSLYGVRGAVTVGVQELTSEKTALEYNGTLALEKVREGEYLAKFTQFTLGKYNKLNRNINDETLGDLKPEEQRLVKALREQGQYEHEMQKPVKFYMKEGKVVRVETEKEHQQWSLNIFRGVLTILQNQAGKPATLEVPSIEYKYEDGITGNCKVQYEILSQPEEHWSHGGEVYNMTKTVDYKDCLGRPVYRHLKDVPRGCTGVCDNHKPENFLSKLEEEQTDYELKPTPGCLVHKPRHNTLVTVTNVAKYNVTGGRLEGARSQSTDIYRLFGGEIEVFTTLQLRLRSTQGPKIEQPQNVQTYTTLQHRLPVQEESELDIPVYALMKEHSEKQQYPQYFKKHFEAVIRELRQIQQGQQQGQQGQKRGQEQQGFETPAYMIELIQAVSGMTEEELKQTIPQAVRSQQPQTLSQEEQLRRQLWIELIGKAGSKTSVKLAVEFIKNKTFTPSEVRRVLQDIAGFESYPDTDMIEQVLALCTQQQGLTPTGKATACVAAGKIISKGCDSKVFQWGQKEQQQRKRTEGQSQRSGQEPESEEYEETLDHTVIKSQLRCTPEKLQQYVERLSQALRQSTNFKQVVAYINGLSKIQKPEVLRTLIGYVNGTAPNMHQLREQGEQQGESVEFVRRVAIVSLRDIAVKYPKEVNPIVRIIYQNTTEQVQTRLVAFDVWMNTQPAQWEVEKVLWVANKDNSNELAHYVYTALKTAMLAEEPCYQLLAQRIRAVWTQIRPIDSRMKYSQLRSRSIYDWREDFGVRGIWKVMTSNTTVLPAFTQTRLEQIRGPYLKTLFSAKLLVKGGDKIWDELTGKDGLLERIAHAIQRPGQDWWTSTPEWQLLEDIAEGLDVKKFDNETPKAVLFWRLFSGEAVIPIDAEYVKELKQELLQTVTRVGQQGVSGHYFRVLVPTKAFHVEPTTMGLPIVHSTIHPIVISVHYENVKLHYKNQQGRVLPETFELTGSFKPTILSYRQSRVFVAEKAGQTSPTLKLSGIKEFTLGFSFKIGYEHGQRRLRLNIKPDFERVFHSAQCTQLKLEKNVIIDEQPRSKVVDYGQCIKSLNQPIRREKQFGSPKVGMMLRLAGESHQPWSGLPIFGSKDAARNGVFGALLNRLANKGMKHHAISLYLETDKQQPMNEWSAIIDMDSNIDALCPRFLSSSSQEAPEGQGSVPAPSPGATQLRAPAGSRQGRIPPPEVHCQDPGHHHRETAPRQARGSLPGSAQEHHQDRHEEGLQPREDRAEVRRRRRVSVPVPAVRKGCRDLLSGLLPQDRLPLQRTILPSTARTSACMNGTLIAKLQGQQEQTYRVNFQAVKSDEQRQESELKWFEARCLAEQQAGKTMTDACKKAILKDNSLDRMEMTIQLPNNVHPKMRQLAKAALAVVKYQFYPNMQSDISGRQQQGQNSGGKQEIHIAANTTREYQWSLLYKVRIEMPRENVTLSNIRLPGLRPVHMQLSFKQQLEHVAARGNFHDICVLGQNGVRTYDNVPFDLSVKGGCEYVVTRDQTTEGPTDFTVTFKVVNQETQAKQVRVQLLNTIIELKPYTTTQQQFTVGINGTQHQMTFKQPIIAHYGGNKCVYINIYNTANVHDTPIVEIYTDVKEIRVLYDGHSAKTIVAPKYKGRVNGICGNNDNERSHEFIGPHGQEYQHANEFIASYGIGQNCQTPAENTQEKMMEKLNQELKQIRQQEQRKTNSRHEHMFQHSHFQGQPQEWQEEMKEFHHGHQQHGSWEEEQQRGDDDWSQQPWTSQENHHTLKTAVSIENEDICFSVEPVPACKQGYRKDGILRTERVQSICQKKHSDVANKAMQDIRRGIIIDVAQLEKDHTGRLFTLVNIPKCVRRE</sequence>
<dbReference type="GO" id="GO:0045735">
    <property type="term" value="F:nutrient reservoir activity"/>
    <property type="evidence" value="ECO:0007669"/>
    <property type="project" value="UniProtKB-KW"/>
</dbReference>
<feature type="compositionally biased region" description="Basic and acidic residues" evidence="7">
    <location>
        <begin position="1744"/>
        <end position="1754"/>
    </location>
</feature>
<evidence type="ECO:0000256" key="1">
    <source>
        <dbReference type="ARBA" id="ARBA00022729"/>
    </source>
</evidence>
<organism evidence="11">
    <name type="scientific">Amblyseius eharai</name>
    <dbReference type="NCBI Taxonomy" id="911334"/>
    <lineage>
        <taxon>Eukaryota</taxon>
        <taxon>Metazoa</taxon>
        <taxon>Ecdysozoa</taxon>
        <taxon>Arthropoda</taxon>
        <taxon>Chelicerata</taxon>
        <taxon>Arachnida</taxon>
        <taxon>Acari</taxon>
        <taxon>Parasitiformes</taxon>
        <taxon>Mesostigmata</taxon>
        <taxon>Gamasina</taxon>
        <taxon>Phytoseioidea</taxon>
        <taxon>Phytoseiidae</taxon>
        <taxon>Amblyseiinae</taxon>
        <taxon>Amblyseius</taxon>
    </lineage>
</organism>
<dbReference type="InterPro" id="IPR015255">
    <property type="entry name" value="Vitellinogen_open_b-sht"/>
</dbReference>
<evidence type="ECO:0000256" key="6">
    <source>
        <dbReference type="SAM" id="Coils"/>
    </source>
</evidence>
<evidence type="ECO:0000256" key="3">
    <source>
        <dbReference type="ARBA" id="ARBA00023157"/>
    </source>
</evidence>
<dbReference type="Pfam" id="PF09172">
    <property type="entry name" value="Vit_open_b-sht"/>
    <property type="match status" value="1"/>
</dbReference>
<feature type="region of interest" description="Disordered" evidence="7">
    <location>
        <begin position="1175"/>
        <end position="1262"/>
    </location>
</feature>
<keyword evidence="1 8" id="KW-0732">Signal</keyword>
<evidence type="ECO:0000256" key="5">
    <source>
        <dbReference type="PROSITE-ProRule" id="PRU00557"/>
    </source>
</evidence>
<evidence type="ECO:0000259" key="9">
    <source>
        <dbReference type="PROSITE" id="PS51211"/>
    </source>
</evidence>
<evidence type="ECO:0000259" key="10">
    <source>
        <dbReference type="PROSITE" id="PS51233"/>
    </source>
</evidence>
<dbReference type="SMART" id="SM00638">
    <property type="entry name" value="LPD_N"/>
    <property type="match status" value="1"/>
</dbReference>
<keyword evidence="3" id="KW-1015">Disulfide bond</keyword>
<evidence type="ECO:0000256" key="4">
    <source>
        <dbReference type="ARBA" id="ARBA00023180"/>
    </source>
</evidence>
<reference evidence="11" key="1">
    <citation type="journal article" date="2020" name="Syst Appl Acarol">
        <title>Effects of#food sources on the fecundity and gene expression of vitellogenin and its receptor from Amblyseius eharai (Acari: Phytoseiidae).</title>
        <authorList>
            <person name="Wang J."/>
            <person name="Xin T."/>
            <person name="Ye X."/>
            <person name="Huang X."/>
            <person name="Gao S."/>
            <person name="Zou Z."/>
            <person name="Xia B."/>
        </authorList>
    </citation>
    <scope>NUCLEOTIDE SEQUENCE</scope>
</reference>
<evidence type="ECO:0000256" key="2">
    <source>
        <dbReference type="ARBA" id="ARBA00022761"/>
    </source>
</evidence>
<dbReference type="InterPro" id="IPR011030">
    <property type="entry name" value="Lipovitellin_superhlx_dom"/>
</dbReference>
<proteinExistence type="evidence at transcript level"/>
<dbReference type="PROSITE" id="PS51233">
    <property type="entry name" value="VWFD"/>
    <property type="match status" value="1"/>
</dbReference>
<keyword evidence="2" id="KW-0758">Storage protein</keyword>
<feature type="signal peptide" evidence="8">
    <location>
        <begin position="1"/>
        <end position="16"/>
    </location>
</feature>
<feature type="region of interest" description="Disordered" evidence="7">
    <location>
        <begin position="540"/>
        <end position="565"/>
    </location>
</feature>
<dbReference type="Gene3D" id="2.30.230.10">
    <property type="entry name" value="Lipovitellin, beta-sheet shell regions, chain A"/>
    <property type="match status" value="1"/>
</dbReference>
<dbReference type="InterPro" id="IPR001846">
    <property type="entry name" value="VWF_type-D"/>
</dbReference>
<dbReference type="SUPFAM" id="SSF48431">
    <property type="entry name" value="Lipovitellin-phosvitin complex, superhelical domain"/>
    <property type="match status" value="1"/>
</dbReference>
<dbReference type="InterPro" id="IPR001747">
    <property type="entry name" value="Vitellogenin_N"/>
</dbReference>
<dbReference type="GO" id="GO:0005319">
    <property type="term" value="F:lipid transporter activity"/>
    <property type="evidence" value="ECO:0007669"/>
    <property type="project" value="InterPro"/>
</dbReference>
<feature type="domain" description="VWFD" evidence="10">
    <location>
        <begin position="1488"/>
        <end position="1679"/>
    </location>
</feature>
<keyword evidence="4" id="KW-0325">Glycoprotein</keyword>
<dbReference type="PANTHER" id="PTHR23345:SF15">
    <property type="entry name" value="VITELLOGENIN 1-RELATED"/>
    <property type="match status" value="1"/>
</dbReference>
<dbReference type="Pfam" id="PF01347">
    <property type="entry name" value="Vitellogenin_N"/>
    <property type="match status" value="1"/>
</dbReference>
<dbReference type="InterPro" id="IPR015819">
    <property type="entry name" value="Lipid_transp_b-sht_shell"/>
</dbReference>
<evidence type="ECO:0000313" key="11">
    <source>
        <dbReference type="EMBL" id="QKO00543.1"/>
    </source>
</evidence>
<dbReference type="InterPro" id="IPR050733">
    <property type="entry name" value="Vitellogenin/Apolipophorin"/>
</dbReference>
<name>A0A6N0A470_9ACAR</name>
<accession>A0A6N0A470</accession>
<feature type="compositionally biased region" description="Basic and acidic residues" evidence="7">
    <location>
        <begin position="1239"/>
        <end position="1258"/>
    </location>
</feature>
<dbReference type="PANTHER" id="PTHR23345">
    <property type="entry name" value="VITELLOGENIN-RELATED"/>
    <property type="match status" value="1"/>
</dbReference>
<evidence type="ECO:0000256" key="7">
    <source>
        <dbReference type="SAM" id="MobiDB-lite"/>
    </source>
</evidence>
<dbReference type="SUPFAM" id="SSF56968">
    <property type="entry name" value="Lipovitellin-phosvitin complex, beta-sheet shell regions"/>
    <property type="match status" value="2"/>
</dbReference>
<dbReference type="SMART" id="SM01169">
    <property type="entry name" value="DUF1943"/>
    <property type="match status" value="1"/>
</dbReference>
<keyword evidence="6" id="KW-0175">Coiled coil</keyword>
<feature type="domain" description="Vitellogenin" evidence="9">
    <location>
        <begin position="23"/>
        <end position="796"/>
    </location>
</feature>
<dbReference type="Gene3D" id="1.25.10.20">
    <property type="entry name" value="Vitellinogen, superhelical"/>
    <property type="match status" value="1"/>
</dbReference>
<dbReference type="SMART" id="SM00216">
    <property type="entry name" value="VWD"/>
    <property type="match status" value="1"/>
</dbReference>
<feature type="coiled-coil region" evidence="6">
    <location>
        <begin position="1683"/>
        <end position="1713"/>
    </location>
</feature>
<protein>
    <submittedName>
        <fullName evidence="11">Vg1 protein</fullName>
    </submittedName>
</protein>